<dbReference type="AlphaFoldDB" id="A0A0D2AX36"/>
<feature type="compositionally biased region" description="Low complexity" evidence="3">
    <location>
        <begin position="872"/>
        <end position="886"/>
    </location>
</feature>
<evidence type="ECO:0000256" key="1">
    <source>
        <dbReference type="ARBA" id="ARBA00022603"/>
    </source>
</evidence>
<dbReference type="Proteomes" id="UP000053259">
    <property type="component" value="Unassembled WGS sequence"/>
</dbReference>
<feature type="compositionally biased region" description="Polar residues" evidence="3">
    <location>
        <begin position="854"/>
        <end position="869"/>
    </location>
</feature>
<gene>
    <name evidence="5" type="ORF">PV09_05056</name>
</gene>
<reference evidence="5 6" key="1">
    <citation type="submission" date="2015-01" db="EMBL/GenBank/DDBJ databases">
        <title>The Genome Sequence of Ochroconis gallopava CBS43764.</title>
        <authorList>
            <consortium name="The Broad Institute Genomics Platform"/>
            <person name="Cuomo C."/>
            <person name="de Hoog S."/>
            <person name="Gorbushina A."/>
            <person name="Stielow B."/>
            <person name="Teixiera M."/>
            <person name="Abouelleil A."/>
            <person name="Chapman S.B."/>
            <person name="Priest M."/>
            <person name="Young S.K."/>
            <person name="Wortman J."/>
            <person name="Nusbaum C."/>
            <person name="Birren B."/>
        </authorList>
    </citation>
    <scope>NUCLEOTIDE SEQUENCE [LARGE SCALE GENOMIC DNA]</scope>
    <source>
        <strain evidence="5 6">CBS 43764</strain>
    </source>
</reference>
<dbReference type="STRING" id="253628.A0A0D2AX36"/>
<accession>A0A0D2AX36</accession>
<sequence length="1065" mass="119158">MTDHIHPVELSDFTISVDIEDEASGFSHINEDAALAKNSPAPNLVGSVSAETIYAETVNFLAGGRVHEALSIWMKWIVLPGPESKKQLPDPKSYFGTLINAMMQSRHSNHQKFCLAILRASVEILSDDINVEVMQYEHSQRKEYLGAYEEYCSLFEIIVMGRYLNQVQECLDLLPSASKGRTSLVCDVWWWLLMRAALDSNNEQVRKLIGTWLLDKYIVNAASEECIMLAQAAFFDSLLDWATNGQLASKSCIRSGTTVVSKHGELLSIYCEKQAERNPTFVEHTYHWLSARTDILNQHTTVFILRGLRKAPATISICKNAIRVANTIQFSPLLRCITRSYCFKVVDQYLSGDNERDEQIIRGFENLRVQIERSRDLLDGEIGPLLLANKHSPGNHHAVLSRMRAAGHVEINEQGITIDWDRIARHHLHQCLWRLFADSWPFWVTYVSKDVHENSAVDFAASCIFNFSSLARRKPYLWNTTARTLRKLSFENPAILQHPNIETMLLNFINDPPTPTPEHILDVAVAAGERDEKGEPLYNVYCDESLGHAYILDILARLKPEQSSWGLRLLDRVFEPWREQKGTIQASSKWKRTSQLQAIIVLLHSCVSSRSDIEKYYGTFYDLLAREPNPRYRFLFEWAILHFATQPSVARTYTDNVLKALEDADPSNPNPKLVASEIKIAVQLVLHSRHFDKDERVQQFERLLVILATLIASPRVLVRFEAQASFPTIFDHVRDAGLLDGMGCAPVFRSVYNFVTKLDKYQTPPESRVLSTFNINKDMNLATLFEGGHMYTPLIEPPLLRVQDLRDVLASDPPSLVEKRPEARLPIGSVDESVAQLIAKLATSSAAEQHEPASLTTSGATTGPLQTKSFAPDLSSLSLEPSQSPSKQGTGPILIGSLLDAPVNLGGLSRAANVFGCHSLHLPSLSLLANSSFQNVSVNSELHIDIQETKPADLLARLRQLKSDGWTIVGLEQTSDSRVIGVPDGGEKVLPKRSVVVMGAESTGIPADVLFECDVCVEIRQWGVTRSLNVQTAAACILFEWRREWGDGSCALGVNEKRAQTGTCD</sequence>
<evidence type="ECO:0000256" key="2">
    <source>
        <dbReference type="ARBA" id="ARBA00022679"/>
    </source>
</evidence>
<dbReference type="GO" id="GO:0003723">
    <property type="term" value="F:RNA binding"/>
    <property type="evidence" value="ECO:0007669"/>
    <property type="project" value="InterPro"/>
</dbReference>
<proteinExistence type="predicted"/>
<dbReference type="Gene3D" id="3.40.1280.10">
    <property type="match status" value="1"/>
</dbReference>
<dbReference type="InterPro" id="IPR044748">
    <property type="entry name" value="Trm3/TARBP1_C"/>
</dbReference>
<dbReference type="GeneID" id="27313029"/>
<name>A0A0D2AX36_9PEZI</name>
<dbReference type="InterPro" id="IPR029026">
    <property type="entry name" value="tRNA_m1G_MTases_N"/>
</dbReference>
<protein>
    <recommendedName>
        <fullName evidence="4">tRNA/rRNA methyltransferase SpoU type domain-containing protein</fullName>
    </recommendedName>
</protein>
<dbReference type="RefSeq" id="XP_016213618.1">
    <property type="nucleotide sequence ID" value="XM_016358517.1"/>
</dbReference>
<dbReference type="PANTHER" id="PTHR12029">
    <property type="entry name" value="RNA METHYLTRANSFERASE"/>
    <property type="match status" value="1"/>
</dbReference>
<dbReference type="GO" id="GO:0016423">
    <property type="term" value="F:tRNA (guanine) methyltransferase activity"/>
    <property type="evidence" value="ECO:0007669"/>
    <property type="project" value="InterPro"/>
</dbReference>
<dbReference type="SUPFAM" id="SSF75217">
    <property type="entry name" value="alpha/beta knot"/>
    <property type="match status" value="1"/>
</dbReference>
<evidence type="ECO:0000313" key="6">
    <source>
        <dbReference type="Proteomes" id="UP000053259"/>
    </source>
</evidence>
<organism evidence="5 6">
    <name type="scientific">Verruconis gallopava</name>
    <dbReference type="NCBI Taxonomy" id="253628"/>
    <lineage>
        <taxon>Eukaryota</taxon>
        <taxon>Fungi</taxon>
        <taxon>Dikarya</taxon>
        <taxon>Ascomycota</taxon>
        <taxon>Pezizomycotina</taxon>
        <taxon>Dothideomycetes</taxon>
        <taxon>Pleosporomycetidae</taxon>
        <taxon>Venturiales</taxon>
        <taxon>Sympoventuriaceae</taxon>
        <taxon>Verruconis</taxon>
    </lineage>
</organism>
<dbReference type="CDD" id="cd18091">
    <property type="entry name" value="SpoU-like_TRM3-like"/>
    <property type="match status" value="1"/>
</dbReference>
<dbReference type="InterPro" id="IPR001537">
    <property type="entry name" value="SpoU_MeTrfase"/>
</dbReference>
<keyword evidence="1" id="KW-0489">Methyltransferase</keyword>
<evidence type="ECO:0000313" key="5">
    <source>
        <dbReference type="EMBL" id="KIW03749.1"/>
    </source>
</evidence>
<feature type="region of interest" description="Disordered" evidence="3">
    <location>
        <begin position="848"/>
        <end position="891"/>
    </location>
</feature>
<dbReference type="InParanoid" id="A0A0D2AX36"/>
<dbReference type="EMBL" id="KN847543">
    <property type="protein sequence ID" value="KIW03749.1"/>
    <property type="molecule type" value="Genomic_DNA"/>
</dbReference>
<evidence type="ECO:0000256" key="3">
    <source>
        <dbReference type="SAM" id="MobiDB-lite"/>
    </source>
</evidence>
<dbReference type="PANTHER" id="PTHR12029:SF11">
    <property type="entry name" value="METHYLTRANSFERASE TARBP1-RELATED"/>
    <property type="match status" value="1"/>
</dbReference>
<dbReference type="OrthoDB" id="241340at2759"/>
<dbReference type="GO" id="GO:0030488">
    <property type="term" value="P:tRNA methylation"/>
    <property type="evidence" value="ECO:0007669"/>
    <property type="project" value="InterPro"/>
</dbReference>
<dbReference type="HOGENOM" id="CLU_005519_0_0_1"/>
<dbReference type="InterPro" id="IPR045330">
    <property type="entry name" value="TRM3/TARBP1"/>
</dbReference>
<dbReference type="InterPro" id="IPR029028">
    <property type="entry name" value="Alpha/beta_knot_MTases"/>
</dbReference>
<feature type="domain" description="tRNA/rRNA methyltransferase SpoU type" evidence="4">
    <location>
        <begin position="900"/>
        <end position="1039"/>
    </location>
</feature>
<keyword evidence="2" id="KW-0808">Transferase</keyword>
<dbReference type="Pfam" id="PF00588">
    <property type="entry name" value="SpoU_methylase"/>
    <property type="match status" value="1"/>
</dbReference>
<evidence type="ECO:0000259" key="4">
    <source>
        <dbReference type="Pfam" id="PF00588"/>
    </source>
</evidence>
<keyword evidence="6" id="KW-1185">Reference proteome</keyword>
<dbReference type="VEuPathDB" id="FungiDB:PV09_05056"/>